<evidence type="ECO:0000256" key="1">
    <source>
        <dbReference type="ARBA" id="ARBA00006722"/>
    </source>
</evidence>
<dbReference type="GO" id="GO:0050832">
    <property type="term" value="P:defense response to fungus"/>
    <property type="evidence" value="ECO:0007669"/>
    <property type="project" value="UniProtKB-KW"/>
</dbReference>
<dbReference type="AlphaFoldDB" id="A0AAV5LUQ4"/>
<comment type="caution">
    <text evidence="7">The sequence shown here is derived from an EMBL/GenBank/DDBJ whole genome shotgun (WGS) entry which is preliminary data.</text>
</comment>
<gene>
    <name evidence="7" type="ORF">SLEP1_g48058</name>
</gene>
<dbReference type="InterPro" id="IPR010851">
    <property type="entry name" value="DEFL"/>
</dbReference>
<feature type="chain" id="PRO_5043955246" evidence="6">
    <location>
        <begin position="29"/>
        <end position="75"/>
    </location>
</feature>
<accession>A0AAV5LUQ4</accession>
<name>A0AAV5LUQ4_9ROSI</name>
<sequence>MVKPTTLFLLVALLVFFVGEGMIPKIVAKDCHTAWNCKGEDRCRYDCNQKYHGNGACDLSAVPFVPKQCFCAYKC</sequence>
<dbReference type="Proteomes" id="UP001054252">
    <property type="component" value="Unassembled WGS sequence"/>
</dbReference>
<dbReference type="EMBL" id="BPVZ01000141">
    <property type="protein sequence ID" value="GKV40406.1"/>
    <property type="molecule type" value="Genomic_DNA"/>
</dbReference>
<evidence type="ECO:0000256" key="2">
    <source>
        <dbReference type="ARBA" id="ARBA00022529"/>
    </source>
</evidence>
<keyword evidence="6" id="KW-0732">Signal</keyword>
<comment type="similarity">
    <text evidence="1">Belongs to the DEFL family.</text>
</comment>
<keyword evidence="4" id="KW-0611">Plant defense</keyword>
<dbReference type="PANTHER" id="PTHR33830:SF30">
    <property type="entry name" value="DEFENSIN-LIKE PROTEIN 184-RELATED"/>
    <property type="match status" value="1"/>
</dbReference>
<evidence type="ECO:0000313" key="7">
    <source>
        <dbReference type="EMBL" id="GKV40406.1"/>
    </source>
</evidence>
<evidence type="ECO:0000256" key="6">
    <source>
        <dbReference type="SAM" id="SignalP"/>
    </source>
</evidence>
<dbReference type="GO" id="GO:0031640">
    <property type="term" value="P:killing of cells of another organism"/>
    <property type="evidence" value="ECO:0007669"/>
    <property type="project" value="UniProtKB-KW"/>
</dbReference>
<keyword evidence="5" id="KW-1015">Disulfide bond</keyword>
<organism evidence="7 8">
    <name type="scientific">Rubroshorea leprosula</name>
    <dbReference type="NCBI Taxonomy" id="152421"/>
    <lineage>
        <taxon>Eukaryota</taxon>
        <taxon>Viridiplantae</taxon>
        <taxon>Streptophyta</taxon>
        <taxon>Embryophyta</taxon>
        <taxon>Tracheophyta</taxon>
        <taxon>Spermatophyta</taxon>
        <taxon>Magnoliopsida</taxon>
        <taxon>eudicotyledons</taxon>
        <taxon>Gunneridae</taxon>
        <taxon>Pentapetalae</taxon>
        <taxon>rosids</taxon>
        <taxon>malvids</taxon>
        <taxon>Malvales</taxon>
        <taxon>Dipterocarpaceae</taxon>
        <taxon>Rubroshorea</taxon>
    </lineage>
</organism>
<evidence type="ECO:0000313" key="8">
    <source>
        <dbReference type="Proteomes" id="UP001054252"/>
    </source>
</evidence>
<dbReference type="PANTHER" id="PTHR33830">
    <property type="entry name" value="DEFENSIN-LIKE PROTEIN 184-RELATED"/>
    <property type="match status" value="1"/>
</dbReference>
<evidence type="ECO:0000256" key="3">
    <source>
        <dbReference type="ARBA" id="ARBA00022577"/>
    </source>
</evidence>
<keyword evidence="8" id="KW-1185">Reference proteome</keyword>
<keyword evidence="3" id="KW-0295">Fungicide</keyword>
<protein>
    <submittedName>
        <fullName evidence="7">Uncharacterized protein</fullName>
    </submittedName>
</protein>
<feature type="signal peptide" evidence="6">
    <location>
        <begin position="1"/>
        <end position="28"/>
    </location>
</feature>
<keyword evidence="2" id="KW-0929">Antimicrobial</keyword>
<proteinExistence type="inferred from homology"/>
<evidence type="ECO:0000256" key="4">
    <source>
        <dbReference type="ARBA" id="ARBA00022821"/>
    </source>
</evidence>
<evidence type="ECO:0000256" key="5">
    <source>
        <dbReference type="ARBA" id="ARBA00023157"/>
    </source>
</evidence>
<reference evidence="7 8" key="1">
    <citation type="journal article" date="2021" name="Commun. Biol.">
        <title>The genome of Shorea leprosula (Dipterocarpaceae) highlights the ecological relevance of drought in aseasonal tropical rainforests.</title>
        <authorList>
            <person name="Ng K.K.S."/>
            <person name="Kobayashi M.J."/>
            <person name="Fawcett J.A."/>
            <person name="Hatakeyama M."/>
            <person name="Paape T."/>
            <person name="Ng C.H."/>
            <person name="Ang C.C."/>
            <person name="Tnah L.H."/>
            <person name="Lee C.T."/>
            <person name="Nishiyama T."/>
            <person name="Sese J."/>
            <person name="O'Brien M.J."/>
            <person name="Copetti D."/>
            <person name="Mohd Noor M.I."/>
            <person name="Ong R.C."/>
            <person name="Putra M."/>
            <person name="Sireger I.Z."/>
            <person name="Indrioko S."/>
            <person name="Kosugi Y."/>
            <person name="Izuno A."/>
            <person name="Isagi Y."/>
            <person name="Lee S.L."/>
            <person name="Shimizu K.K."/>
        </authorList>
    </citation>
    <scope>NUCLEOTIDE SEQUENCE [LARGE SCALE GENOMIC DNA]</scope>
    <source>
        <strain evidence="7">214</strain>
    </source>
</reference>